<gene>
    <name evidence="1" type="ORF">A3C71_01075</name>
</gene>
<reference evidence="1 2" key="1">
    <citation type="journal article" date="2016" name="Nat. Commun.">
        <title>Thousands of microbial genomes shed light on interconnected biogeochemical processes in an aquifer system.</title>
        <authorList>
            <person name="Anantharaman K."/>
            <person name="Brown C.T."/>
            <person name="Hug L.A."/>
            <person name="Sharon I."/>
            <person name="Castelle C.J."/>
            <person name="Probst A.J."/>
            <person name="Thomas B.C."/>
            <person name="Singh A."/>
            <person name="Wilkins M.J."/>
            <person name="Karaoz U."/>
            <person name="Brodie E.L."/>
            <person name="Williams K.H."/>
            <person name="Hubbard S.S."/>
            <person name="Banfield J.F."/>
        </authorList>
    </citation>
    <scope>NUCLEOTIDE SEQUENCE [LARGE SCALE GENOMIC DNA]</scope>
</reference>
<organism evidence="1 2">
    <name type="scientific">Candidatus Yanofskybacteria bacterium RIFCSPHIGHO2_02_FULL_43_15c</name>
    <dbReference type="NCBI Taxonomy" id="1802679"/>
    <lineage>
        <taxon>Bacteria</taxon>
        <taxon>Candidatus Yanofskyibacteriota</taxon>
    </lineage>
</organism>
<evidence type="ECO:0000313" key="2">
    <source>
        <dbReference type="Proteomes" id="UP000178197"/>
    </source>
</evidence>
<dbReference type="EMBL" id="MGJT01000011">
    <property type="protein sequence ID" value="OGN12871.1"/>
    <property type="molecule type" value="Genomic_DNA"/>
</dbReference>
<dbReference type="Proteomes" id="UP000178197">
    <property type="component" value="Unassembled WGS sequence"/>
</dbReference>
<proteinExistence type="predicted"/>
<dbReference type="AlphaFoldDB" id="A0A1F8FIH3"/>
<comment type="caution">
    <text evidence="1">The sequence shown here is derived from an EMBL/GenBank/DDBJ whole genome shotgun (WGS) entry which is preliminary data.</text>
</comment>
<name>A0A1F8FIH3_9BACT</name>
<accession>A0A1F8FIH3</accession>
<protein>
    <submittedName>
        <fullName evidence="1">Uncharacterized protein</fullName>
    </submittedName>
</protein>
<evidence type="ECO:0000313" key="1">
    <source>
        <dbReference type="EMBL" id="OGN12871.1"/>
    </source>
</evidence>
<sequence>MNGRVGDKMWVNANLVTDNGRTAVSKGTLQTCTVTSGTSCSLSSIPPLTDVGVWYEDVYINGENKGKIIFTVTAPPASEADRRIEQTRLYTLSEINDGDIIRGEGDIAVWIVKIVGEKRFKRWLFGPQIFQAYGHLGFDRVKNVSKTTLSNFDTAVLIRKDGDAKVYELTDFVPGTRAVRRWIQNEQTFLQRGFDFDSVYVVNEREFNLYTEGASLSVAPNDKPIENSLLKANLSEAMAKFFGLGN</sequence>